<keyword evidence="7" id="KW-1185">Reference proteome</keyword>
<feature type="domain" description="MYND-type" evidence="5">
    <location>
        <begin position="350"/>
        <end position="390"/>
    </location>
</feature>
<dbReference type="SUPFAM" id="SSF144232">
    <property type="entry name" value="HIT/MYND zinc finger-like"/>
    <property type="match status" value="1"/>
</dbReference>
<keyword evidence="1" id="KW-0479">Metal-binding</keyword>
<dbReference type="OrthoDB" id="443682at2759"/>
<dbReference type="PROSITE" id="PS50865">
    <property type="entry name" value="ZF_MYND_2"/>
    <property type="match status" value="1"/>
</dbReference>
<evidence type="ECO:0000313" key="6">
    <source>
        <dbReference type="EMBL" id="GAQ83609.1"/>
    </source>
</evidence>
<reference evidence="6 7" key="1">
    <citation type="journal article" date="2014" name="Nat. Commun.">
        <title>Klebsormidium flaccidum genome reveals primary factors for plant terrestrial adaptation.</title>
        <authorList>
            <person name="Hori K."/>
            <person name="Maruyama F."/>
            <person name="Fujisawa T."/>
            <person name="Togashi T."/>
            <person name="Yamamoto N."/>
            <person name="Seo M."/>
            <person name="Sato S."/>
            <person name="Yamada T."/>
            <person name="Mori H."/>
            <person name="Tajima N."/>
            <person name="Moriyama T."/>
            <person name="Ikeuchi M."/>
            <person name="Watanabe M."/>
            <person name="Wada H."/>
            <person name="Kobayashi K."/>
            <person name="Saito M."/>
            <person name="Masuda T."/>
            <person name="Sasaki-Sekimoto Y."/>
            <person name="Mashiguchi K."/>
            <person name="Awai K."/>
            <person name="Shimojima M."/>
            <person name="Masuda S."/>
            <person name="Iwai M."/>
            <person name="Nobusawa T."/>
            <person name="Narise T."/>
            <person name="Kondo S."/>
            <person name="Saito H."/>
            <person name="Sato R."/>
            <person name="Murakawa M."/>
            <person name="Ihara Y."/>
            <person name="Oshima-Yamada Y."/>
            <person name="Ohtaka K."/>
            <person name="Satoh M."/>
            <person name="Sonobe K."/>
            <person name="Ishii M."/>
            <person name="Ohtani R."/>
            <person name="Kanamori-Sato M."/>
            <person name="Honoki R."/>
            <person name="Miyazaki D."/>
            <person name="Mochizuki H."/>
            <person name="Umetsu J."/>
            <person name="Higashi K."/>
            <person name="Shibata D."/>
            <person name="Kamiya Y."/>
            <person name="Sato N."/>
            <person name="Nakamura Y."/>
            <person name="Tabata S."/>
            <person name="Ida S."/>
            <person name="Kurokawa K."/>
            <person name="Ohta H."/>
        </authorList>
    </citation>
    <scope>NUCLEOTIDE SEQUENCE [LARGE SCALE GENOMIC DNA]</scope>
    <source>
        <strain evidence="6 7">NIES-2285</strain>
    </source>
</reference>
<evidence type="ECO:0000259" key="5">
    <source>
        <dbReference type="PROSITE" id="PS50865"/>
    </source>
</evidence>
<accession>A0A1Y1I2E6</accession>
<name>A0A1Y1I2E6_KLENI</name>
<evidence type="ECO:0000256" key="3">
    <source>
        <dbReference type="ARBA" id="ARBA00022833"/>
    </source>
</evidence>
<dbReference type="EMBL" id="DF237103">
    <property type="protein sequence ID" value="GAQ83609.1"/>
    <property type="molecule type" value="Genomic_DNA"/>
</dbReference>
<keyword evidence="3" id="KW-0862">Zinc</keyword>
<protein>
    <recommendedName>
        <fullName evidence="5">MYND-type domain-containing protein</fullName>
    </recommendedName>
</protein>
<keyword evidence="2 4" id="KW-0863">Zinc-finger</keyword>
<dbReference type="Gene3D" id="6.10.140.2220">
    <property type="match status" value="1"/>
</dbReference>
<gene>
    <name evidence="6" type="ORF">KFL_001540270</name>
</gene>
<evidence type="ECO:0000256" key="1">
    <source>
        <dbReference type="ARBA" id="ARBA00022723"/>
    </source>
</evidence>
<dbReference type="Proteomes" id="UP000054558">
    <property type="component" value="Unassembled WGS sequence"/>
</dbReference>
<organism evidence="6 7">
    <name type="scientific">Klebsormidium nitens</name>
    <name type="common">Green alga</name>
    <name type="synonym">Ulothrix nitens</name>
    <dbReference type="NCBI Taxonomy" id="105231"/>
    <lineage>
        <taxon>Eukaryota</taxon>
        <taxon>Viridiplantae</taxon>
        <taxon>Streptophyta</taxon>
        <taxon>Klebsormidiophyceae</taxon>
        <taxon>Klebsormidiales</taxon>
        <taxon>Klebsormidiaceae</taxon>
        <taxon>Klebsormidium</taxon>
    </lineage>
</organism>
<proteinExistence type="predicted"/>
<dbReference type="AlphaFoldDB" id="A0A1Y1I2E6"/>
<evidence type="ECO:0000313" key="7">
    <source>
        <dbReference type="Proteomes" id="UP000054558"/>
    </source>
</evidence>
<sequence length="409" mass="45372">MMDEDMDSTVERCAALLISDDADQVQSAVNLLKSVYASGDGGVDTFATIVQEIAECQGGSVLWQLLLLTLGQSYAEVLEKGFNHFHSSTLALALLTSSKVVVESYLREGFGTDEKENAREILTRLVRQTVGIARMQFQENKVSRAFGTLVIVPSLECLANFARRSKVFRDAIKECAENGSIFDQYKTLLSAETLAAVSPASQTVRVRFHLASIAVSLAFSADSQMWAIDMGLLKLLAAIYEATPLRELSKRSKRHKSPAFRCNKILLRLLDSDATAEKLLAHNALSGFRPHRRKINGAEPEFVAWAFYQRRFQGEKIPIGTVMSAEDWKLAEQAWNGDLQVPVMCSWRLCAAEREPVVGKGFSKCGRCHTARYCSKEHQKLHWRTHKVHCEANQATAKEGVSVEPGASN</sequence>
<dbReference type="InterPro" id="IPR002893">
    <property type="entry name" value="Znf_MYND"/>
</dbReference>
<evidence type="ECO:0000256" key="4">
    <source>
        <dbReference type="PROSITE-ProRule" id="PRU00134"/>
    </source>
</evidence>
<dbReference type="GO" id="GO:0008270">
    <property type="term" value="F:zinc ion binding"/>
    <property type="evidence" value="ECO:0007669"/>
    <property type="project" value="UniProtKB-KW"/>
</dbReference>
<dbReference type="Pfam" id="PF01753">
    <property type="entry name" value="zf-MYND"/>
    <property type="match status" value="1"/>
</dbReference>
<evidence type="ECO:0000256" key="2">
    <source>
        <dbReference type="ARBA" id="ARBA00022771"/>
    </source>
</evidence>